<keyword evidence="3" id="KW-1185">Reference proteome</keyword>
<dbReference type="GO" id="GO:0016020">
    <property type="term" value="C:membrane"/>
    <property type="evidence" value="ECO:0007669"/>
    <property type="project" value="InterPro"/>
</dbReference>
<evidence type="ECO:0000313" key="2">
    <source>
        <dbReference type="EMBL" id="NNU81581.1"/>
    </source>
</evidence>
<protein>
    <submittedName>
        <fullName evidence="2">YggT family protein</fullName>
    </submittedName>
</protein>
<dbReference type="RefSeq" id="WP_171326414.1">
    <property type="nucleotide sequence ID" value="NZ_JABFBC010000002.1"/>
</dbReference>
<comment type="caution">
    <text evidence="2">The sequence shown here is derived from an EMBL/GenBank/DDBJ whole genome shotgun (WGS) entry which is preliminary data.</text>
</comment>
<dbReference type="AlphaFoldDB" id="A0A849L642"/>
<organism evidence="2 3">
    <name type="scientific">Halovulum dunhuangense</name>
    <dbReference type="NCBI Taxonomy" id="1505036"/>
    <lineage>
        <taxon>Bacteria</taxon>
        <taxon>Pseudomonadati</taxon>
        <taxon>Pseudomonadota</taxon>
        <taxon>Alphaproteobacteria</taxon>
        <taxon>Rhodobacterales</taxon>
        <taxon>Paracoccaceae</taxon>
        <taxon>Halovulum</taxon>
    </lineage>
</organism>
<feature type="transmembrane region" description="Helical" evidence="1">
    <location>
        <begin position="62"/>
        <end position="83"/>
    </location>
</feature>
<reference evidence="2 3" key="1">
    <citation type="submission" date="2020-05" db="EMBL/GenBank/DDBJ databases">
        <title>Gimesia benthica sp. nov., a novel planctomycete isolated from a deep-sea water sample of the Northwest Indian Ocean.</title>
        <authorList>
            <person name="Wang J."/>
            <person name="Ruan C."/>
            <person name="Song L."/>
            <person name="Zhu Y."/>
            <person name="Li A."/>
            <person name="Zheng X."/>
            <person name="Wang L."/>
            <person name="Lu Z."/>
            <person name="Huang Y."/>
            <person name="Du W."/>
            <person name="Zhou Y."/>
            <person name="Huang L."/>
            <person name="Dai X."/>
        </authorList>
    </citation>
    <scope>NUCLEOTIDE SEQUENCE [LARGE SCALE GENOMIC DNA]</scope>
    <source>
        <strain evidence="2 3">YYQ-30</strain>
    </source>
</reference>
<dbReference type="Pfam" id="PF02325">
    <property type="entry name" value="CCB3_YggT"/>
    <property type="match status" value="1"/>
</dbReference>
<dbReference type="Proteomes" id="UP000572377">
    <property type="component" value="Unassembled WGS sequence"/>
</dbReference>
<accession>A0A849L642</accession>
<evidence type="ECO:0000256" key="1">
    <source>
        <dbReference type="SAM" id="Phobius"/>
    </source>
</evidence>
<sequence>MTSILQILLFVIDILWFLVLAQVILSWLVNFDVLNLRQPFVYQIWSGLNRILEPLYAPIRKVLPPMGGIDLAPLVLIVALYAVQRILVNNLAGMAF</sequence>
<keyword evidence="1" id="KW-0812">Transmembrane</keyword>
<dbReference type="EMBL" id="JABFBC010000002">
    <property type="protein sequence ID" value="NNU81581.1"/>
    <property type="molecule type" value="Genomic_DNA"/>
</dbReference>
<keyword evidence="1" id="KW-1133">Transmembrane helix</keyword>
<name>A0A849L642_9RHOB</name>
<evidence type="ECO:0000313" key="3">
    <source>
        <dbReference type="Proteomes" id="UP000572377"/>
    </source>
</evidence>
<feature type="transmembrane region" description="Helical" evidence="1">
    <location>
        <begin position="7"/>
        <end position="29"/>
    </location>
</feature>
<gene>
    <name evidence="2" type="ORF">HMH01_14165</name>
</gene>
<proteinExistence type="predicted"/>
<keyword evidence="1" id="KW-0472">Membrane</keyword>
<dbReference type="InterPro" id="IPR003425">
    <property type="entry name" value="CCB3/YggT"/>
</dbReference>